<dbReference type="InterPro" id="IPR041399">
    <property type="entry name" value="Catalase_large_C"/>
</dbReference>
<feature type="binding site" evidence="11">
    <location>
        <position position="165"/>
    </location>
    <ligand>
        <name>heme</name>
        <dbReference type="ChEBI" id="CHEBI:30413"/>
    </ligand>
</feature>
<dbReference type="PROSITE" id="PS51402">
    <property type="entry name" value="CATALASE_3"/>
    <property type="match status" value="1"/>
</dbReference>
<dbReference type="AlphaFoldDB" id="A0A511Z8V9"/>
<dbReference type="Pfam" id="PF00199">
    <property type="entry name" value="Catalase"/>
    <property type="match status" value="1"/>
</dbReference>
<dbReference type="GO" id="GO:0004096">
    <property type="term" value="F:catalase activity"/>
    <property type="evidence" value="ECO:0007669"/>
    <property type="project" value="UniProtKB-UniRule"/>
</dbReference>
<feature type="binding site" evidence="11">
    <location>
        <position position="116"/>
    </location>
    <ligand>
        <name>heme</name>
        <dbReference type="ChEBI" id="CHEBI:30413"/>
    </ligand>
</feature>
<dbReference type="GO" id="GO:0042744">
    <property type="term" value="P:hydrogen peroxide catabolic process"/>
    <property type="evidence" value="ECO:0007669"/>
    <property type="project" value="UniProtKB-UniRule"/>
</dbReference>
<dbReference type="EMBL" id="BJYL01000029">
    <property type="protein sequence ID" value="GEN83882.1"/>
    <property type="molecule type" value="Genomic_DNA"/>
</dbReference>
<dbReference type="Pfam" id="PF18011">
    <property type="entry name" value="Catalase_C"/>
    <property type="match status" value="1"/>
</dbReference>
<dbReference type="GO" id="GO:0006979">
    <property type="term" value="P:response to oxidative stress"/>
    <property type="evidence" value="ECO:0007669"/>
    <property type="project" value="InterPro"/>
</dbReference>
<comment type="similarity">
    <text evidence="9">Belongs to the catalase family.</text>
</comment>
<dbReference type="Proteomes" id="UP000321901">
    <property type="component" value="Unassembled WGS sequence"/>
</dbReference>
<dbReference type="GO" id="GO:0020037">
    <property type="term" value="F:heme binding"/>
    <property type="evidence" value="ECO:0007669"/>
    <property type="project" value="UniProtKB-UniRule"/>
</dbReference>
<feature type="binding site" evidence="11">
    <location>
        <position position="76"/>
    </location>
    <ligand>
        <name>heme</name>
        <dbReference type="ChEBI" id="CHEBI:30413"/>
    </ligand>
</feature>
<dbReference type="PRINTS" id="PR00067">
    <property type="entry name" value="CATALASE"/>
</dbReference>
<evidence type="ECO:0000259" key="12">
    <source>
        <dbReference type="SMART" id="SM01060"/>
    </source>
</evidence>
<dbReference type="InterPro" id="IPR024712">
    <property type="entry name" value="Catalase_clade2"/>
</dbReference>
<gene>
    <name evidence="13" type="primary">katE_2</name>
    <name evidence="13" type="ORF">SLU01_21940</name>
</gene>
<dbReference type="Gene3D" id="2.40.180.10">
    <property type="entry name" value="Catalase core domain"/>
    <property type="match status" value="1"/>
</dbReference>
<sequence length="684" mass="77523">MSLKLNNENVNKNSKQEQLDEFRIVNAGKPMTTNVSRKISDDERILTAGKRGPGLLEDFHYFEKITSFVHEEIPERKVHARGYGAHGEFECYQSMKQFTKAGFLQEAGKKTPLFVRFSTVQGSKGSKDTARDLRCLGVKFYTEEGNYDMTMIGFPVLINQDAMKFADIIHAYQPEPRTGMPQAAGAHDTFWDYVANNPESLHMTLWVMSDRGILRSYRMMESWSVSTYLFVNDQDVATFVRFVWKPVLGSHSLLMDEAQKIGGIDPDFHRRDLREAIDRGAFAEYELGVQLIPMEDEFKYDFDIIDSTKFWPEELIPVQIIGKMTLNRNVDNEFSEIEQAAFNPANVVPGIDFSNDPVLQGRLVAYQAAALHRLGSKNYQDLPINRPVCPFHNNQRKGFMRYRIDVDETSYHRNSLENNTPFTTPPEKGGYKHYPMKVEGHVTRERPEKFDDFFTQPRIFWNSLTPVEKQHMIEALSYQIGSCKSESVRQQSVDILVNVDKGMADIVADNVGVNRPNGTNVPVSTKYPSLSQASTPKYAYSMKVGVLVGDGFNTNEVTNTIKELEKYGVWVVIVSEMLGTVTGSDGTKLKVDETFLTTSPYLLDSLYVVGGQSKNEAKFNSDVTEFIQVAYRHYKPIGVATTGQFFIEGSEANNLAGVVFAENNPNFGEDFVSAIAQMRFYDRT</sequence>
<evidence type="ECO:0000313" key="13">
    <source>
        <dbReference type="EMBL" id="GEN83882.1"/>
    </source>
</evidence>
<evidence type="ECO:0000256" key="4">
    <source>
        <dbReference type="ARBA" id="ARBA00022617"/>
    </source>
</evidence>
<accession>A0A511Z8V9</accession>
<evidence type="ECO:0000256" key="6">
    <source>
        <dbReference type="ARBA" id="ARBA00023002"/>
    </source>
</evidence>
<dbReference type="InterPro" id="IPR011614">
    <property type="entry name" value="Catalase_core"/>
</dbReference>
<dbReference type="PANTHER" id="PTHR42821">
    <property type="entry name" value="CATALASE"/>
    <property type="match status" value="1"/>
</dbReference>
<dbReference type="PANTHER" id="PTHR42821:SF1">
    <property type="entry name" value="CATALASE-B"/>
    <property type="match status" value="1"/>
</dbReference>
<organism evidence="13 14">
    <name type="scientific">Sporosarcina luteola</name>
    <dbReference type="NCBI Taxonomy" id="582850"/>
    <lineage>
        <taxon>Bacteria</taxon>
        <taxon>Bacillati</taxon>
        <taxon>Bacillota</taxon>
        <taxon>Bacilli</taxon>
        <taxon>Bacillales</taxon>
        <taxon>Caryophanaceae</taxon>
        <taxon>Sporosarcina</taxon>
    </lineage>
</organism>
<dbReference type="GO" id="GO:0046872">
    <property type="term" value="F:metal ion binding"/>
    <property type="evidence" value="ECO:0007669"/>
    <property type="project" value="UniProtKB-KW"/>
</dbReference>
<comment type="cofactor">
    <cofactor evidence="1 9 10">
        <name>heme</name>
        <dbReference type="ChEBI" id="CHEBI:30413"/>
    </cofactor>
</comment>
<keyword evidence="7 9" id="KW-0408">Iron</keyword>
<evidence type="ECO:0000256" key="7">
    <source>
        <dbReference type="ARBA" id="ARBA00023004"/>
    </source>
</evidence>
<feature type="domain" description="Catalase core" evidence="12">
    <location>
        <begin position="32"/>
        <end position="420"/>
    </location>
</feature>
<evidence type="ECO:0000256" key="5">
    <source>
        <dbReference type="ARBA" id="ARBA00022723"/>
    </source>
</evidence>
<evidence type="ECO:0000256" key="10">
    <source>
        <dbReference type="PIRSR" id="PIRSR038927-2"/>
    </source>
</evidence>
<dbReference type="InterPro" id="IPR020835">
    <property type="entry name" value="Catalase_sf"/>
</dbReference>
<dbReference type="CDD" id="cd03132">
    <property type="entry name" value="GATase1_catalase"/>
    <property type="match status" value="1"/>
</dbReference>
<dbReference type="SUPFAM" id="SSF52317">
    <property type="entry name" value="Class I glutamine amidotransferase-like"/>
    <property type="match status" value="1"/>
</dbReference>
<evidence type="ECO:0000256" key="3">
    <source>
        <dbReference type="ARBA" id="ARBA00022559"/>
    </source>
</evidence>
<keyword evidence="5 9" id="KW-0479">Metal-binding</keyword>
<evidence type="ECO:0000256" key="2">
    <source>
        <dbReference type="ARBA" id="ARBA00012314"/>
    </source>
</evidence>
<feature type="binding site" evidence="11">
    <location>
        <position position="373"/>
    </location>
    <ligand>
        <name>heme</name>
        <dbReference type="ChEBI" id="CHEBI:30413"/>
    </ligand>
</feature>
<evidence type="ECO:0000256" key="1">
    <source>
        <dbReference type="ARBA" id="ARBA00001971"/>
    </source>
</evidence>
<feature type="binding site" description="axial binding residue" evidence="10">
    <location>
        <position position="366"/>
    </location>
    <ligand>
        <name>heme</name>
        <dbReference type="ChEBI" id="CHEBI:30413"/>
    </ligand>
    <ligandPart>
        <name>Fe</name>
        <dbReference type="ChEBI" id="CHEBI:18248"/>
    </ligandPart>
</feature>
<name>A0A511Z8V9_9BACL</name>
<comment type="function">
    <text evidence="9">Decomposes hydrogen peroxide into water and oxygen; serves to protect cells from the toxic effects of hydrogen peroxide.</text>
</comment>
<comment type="catalytic activity">
    <reaction evidence="9">
        <text>2 H2O2 = O2 + 2 H2O</text>
        <dbReference type="Rhea" id="RHEA:20309"/>
        <dbReference type="ChEBI" id="CHEBI:15377"/>
        <dbReference type="ChEBI" id="CHEBI:15379"/>
        <dbReference type="ChEBI" id="CHEBI:16240"/>
        <dbReference type="EC" id="1.11.1.6"/>
    </reaction>
</comment>
<dbReference type="EC" id="1.11.1.6" evidence="2 9"/>
<protein>
    <recommendedName>
        <fullName evidence="2 9">Catalase</fullName>
        <ecNumber evidence="2 9">1.11.1.6</ecNumber>
    </recommendedName>
</protein>
<evidence type="ECO:0000256" key="11">
    <source>
        <dbReference type="PIRSR" id="PIRSR038927-3"/>
    </source>
</evidence>
<dbReference type="Gene3D" id="1.20.1370.20">
    <property type="match status" value="1"/>
</dbReference>
<keyword evidence="4 9" id="KW-0349">Heme</keyword>
<feature type="binding site" evidence="11">
    <location>
        <position position="362"/>
    </location>
    <ligand>
        <name>heme</name>
        <dbReference type="ChEBI" id="CHEBI:30413"/>
    </ligand>
</feature>
<keyword evidence="6 9" id="KW-0560">Oxidoreductase</keyword>
<evidence type="ECO:0000256" key="8">
    <source>
        <dbReference type="ARBA" id="ARBA00023324"/>
    </source>
</evidence>
<dbReference type="InterPro" id="IPR024708">
    <property type="entry name" value="Catalase_AS"/>
</dbReference>
<dbReference type="PIRSF" id="PIRSF038927">
    <property type="entry name" value="Catalase_clade2"/>
    <property type="match status" value="1"/>
</dbReference>
<dbReference type="SMART" id="SM01060">
    <property type="entry name" value="Catalase"/>
    <property type="match status" value="1"/>
</dbReference>
<evidence type="ECO:0000256" key="9">
    <source>
        <dbReference type="PIRNR" id="PIRNR038927"/>
    </source>
</evidence>
<comment type="caution">
    <text evidence="13">The sequence shown here is derived from an EMBL/GenBank/DDBJ whole genome shotgun (WGS) entry which is preliminary data.</text>
</comment>
<proteinExistence type="inferred from homology"/>
<dbReference type="InterPro" id="IPR043156">
    <property type="entry name" value="Catalase_clade2_helical"/>
</dbReference>
<reference evidence="13 14" key="1">
    <citation type="submission" date="2019-07" db="EMBL/GenBank/DDBJ databases">
        <title>Whole genome shotgun sequence of Sporosarcina luteola NBRC 105378.</title>
        <authorList>
            <person name="Hosoyama A."/>
            <person name="Uohara A."/>
            <person name="Ohji S."/>
            <person name="Ichikawa N."/>
        </authorList>
    </citation>
    <scope>NUCLEOTIDE SEQUENCE [LARGE SCALE GENOMIC DNA]</scope>
    <source>
        <strain evidence="13 14">NBRC 105378</strain>
    </source>
</reference>
<dbReference type="InterPro" id="IPR018028">
    <property type="entry name" value="Catalase"/>
</dbReference>
<dbReference type="PROSITE" id="PS00438">
    <property type="entry name" value="CATALASE_2"/>
    <property type="match status" value="1"/>
</dbReference>
<keyword evidence="3 9" id="KW-0575">Peroxidase</keyword>
<dbReference type="InterPro" id="IPR010582">
    <property type="entry name" value="Catalase_immune_responsive"/>
</dbReference>
<keyword evidence="14" id="KW-1185">Reference proteome</keyword>
<evidence type="ECO:0000313" key="14">
    <source>
        <dbReference type="Proteomes" id="UP000321901"/>
    </source>
</evidence>
<dbReference type="SUPFAM" id="SSF56634">
    <property type="entry name" value="Heme-dependent catalase-like"/>
    <property type="match status" value="1"/>
</dbReference>
<dbReference type="InterPro" id="IPR029062">
    <property type="entry name" value="Class_I_gatase-like"/>
</dbReference>
<dbReference type="GO" id="GO:0005829">
    <property type="term" value="C:cytosol"/>
    <property type="evidence" value="ECO:0007669"/>
    <property type="project" value="TreeGrafter"/>
</dbReference>
<dbReference type="Gene3D" id="3.40.50.880">
    <property type="match status" value="1"/>
</dbReference>
<dbReference type="Pfam" id="PF06628">
    <property type="entry name" value="Catalase-rel"/>
    <property type="match status" value="1"/>
</dbReference>
<keyword evidence="8 9" id="KW-0376">Hydrogen peroxide</keyword>